<dbReference type="Proteomes" id="UP000243723">
    <property type="component" value="Unassembled WGS sequence"/>
</dbReference>
<reference evidence="2 3" key="1">
    <citation type="submission" date="2017-05" db="EMBL/GenBank/DDBJ databases">
        <title>Draft genome sequence of Elsinoe australis.</title>
        <authorList>
            <person name="Cheng Q."/>
        </authorList>
    </citation>
    <scope>NUCLEOTIDE SEQUENCE [LARGE SCALE GENOMIC DNA]</scope>
    <source>
        <strain evidence="2 3">NL1</strain>
    </source>
</reference>
<comment type="caution">
    <text evidence="2">The sequence shown here is derived from an EMBL/GenBank/DDBJ whole genome shotgun (WGS) entry which is preliminary data.</text>
</comment>
<feature type="compositionally biased region" description="Polar residues" evidence="1">
    <location>
        <begin position="1"/>
        <end position="12"/>
    </location>
</feature>
<dbReference type="EMBL" id="NHZQ01000422">
    <property type="protein sequence ID" value="PSK35893.1"/>
    <property type="molecule type" value="Genomic_DNA"/>
</dbReference>
<proteinExistence type="predicted"/>
<name>A0A2P7YIT1_9PEZI</name>
<organism evidence="2 3">
    <name type="scientific">Elsinoe australis</name>
    <dbReference type="NCBI Taxonomy" id="40998"/>
    <lineage>
        <taxon>Eukaryota</taxon>
        <taxon>Fungi</taxon>
        <taxon>Dikarya</taxon>
        <taxon>Ascomycota</taxon>
        <taxon>Pezizomycotina</taxon>
        <taxon>Dothideomycetes</taxon>
        <taxon>Dothideomycetidae</taxon>
        <taxon>Myriangiales</taxon>
        <taxon>Elsinoaceae</taxon>
        <taxon>Elsinoe</taxon>
    </lineage>
</organism>
<protein>
    <submittedName>
        <fullName evidence="2">Uncharacterized protein</fullName>
    </submittedName>
</protein>
<feature type="compositionally biased region" description="Polar residues" evidence="1">
    <location>
        <begin position="20"/>
        <end position="31"/>
    </location>
</feature>
<evidence type="ECO:0000313" key="2">
    <source>
        <dbReference type="EMBL" id="PSK35893.1"/>
    </source>
</evidence>
<evidence type="ECO:0000256" key="1">
    <source>
        <dbReference type="SAM" id="MobiDB-lite"/>
    </source>
</evidence>
<sequence length="185" mass="21087">MSNNGSDTQQQEPIIPLPNHATSCITPTSKLQLPRPNRPRPQTEDSQDSDRKSTDPSGTSNENKYTQLCPHLLTRQLESKDWSFNPTIRVDSPQVQQYNLRELGLDGASSETAAATVSCERRKRKKPYRLDRPGMVRIERAIRGLKRRVMLKHRRGKRMKCLRCMAREKVGRPMGEVFGRMVGGC</sequence>
<accession>A0A2P7YIT1</accession>
<feature type="compositionally biased region" description="Polar residues" evidence="1">
    <location>
        <begin position="55"/>
        <end position="66"/>
    </location>
</feature>
<dbReference type="AlphaFoldDB" id="A0A2P7YIT1"/>
<evidence type="ECO:0000313" key="3">
    <source>
        <dbReference type="Proteomes" id="UP000243723"/>
    </source>
</evidence>
<feature type="region of interest" description="Disordered" evidence="1">
    <location>
        <begin position="1"/>
        <end position="67"/>
    </location>
</feature>
<keyword evidence="3" id="KW-1185">Reference proteome</keyword>
<gene>
    <name evidence="2" type="ORF">B9Z65_5708</name>
</gene>